<gene>
    <name evidence="1" type="ORF">ERICIII_02155</name>
</gene>
<dbReference type="RefSeq" id="WP_079940643.1">
    <property type="nucleotide sequence ID" value="NZ_CP019655.1"/>
</dbReference>
<dbReference type="Proteomes" id="UP000239833">
    <property type="component" value="Chromosome"/>
</dbReference>
<reference evidence="2" key="1">
    <citation type="submission" date="2017-02" db="EMBL/GenBank/DDBJ databases">
        <title>Delineation of Paenibacillus larvae strains originating from foulbrood outbreaks.</title>
        <authorList>
            <person name="Beims H."/>
            <person name="Bunk B."/>
            <person name="Sproeer C."/>
            <person name="Mohr K.I."/>
            <person name="Pradella S."/>
            <person name="Guenther G."/>
            <person name="Rohde M."/>
            <person name="von der Ohe W."/>
            <person name="Steinert M."/>
        </authorList>
    </citation>
    <scope>NUCLEOTIDE SEQUENCE [LARGE SCALE GENOMIC DNA]</scope>
    <source>
        <strain evidence="2">Eric_III</strain>
    </source>
</reference>
<accession>A0A2L1UDT5</accession>
<dbReference type="EMBL" id="CP019655">
    <property type="protein sequence ID" value="AVF26316.1"/>
    <property type="molecule type" value="Genomic_DNA"/>
</dbReference>
<dbReference type="GeneID" id="64218874"/>
<evidence type="ECO:0000313" key="2">
    <source>
        <dbReference type="Proteomes" id="UP000239833"/>
    </source>
</evidence>
<organism evidence="1 2">
    <name type="scientific">Paenibacillus larvae subsp. larvae</name>
    <dbReference type="NCBI Taxonomy" id="147375"/>
    <lineage>
        <taxon>Bacteria</taxon>
        <taxon>Bacillati</taxon>
        <taxon>Bacillota</taxon>
        <taxon>Bacilli</taxon>
        <taxon>Bacillales</taxon>
        <taxon>Paenibacillaceae</taxon>
        <taxon>Paenibacillus</taxon>
    </lineage>
</organism>
<protein>
    <submittedName>
        <fullName evidence="1">Uncharacterized protein</fullName>
    </submittedName>
</protein>
<proteinExistence type="predicted"/>
<dbReference type="AlphaFoldDB" id="A0A2L1UDT5"/>
<evidence type="ECO:0000313" key="1">
    <source>
        <dbReference type="EMBL" id="AVF26316.1"/>
    </source>
</evidence>
<name>A0A2L1UDT5_9BACL</name>
<sequence>MIELASKVLAALDEIKNASITDPQKAMRTYNILLYGERNNVISSNDLLQTLNNQFSVDIDKEKFSRLLSVLSELNKITCEPLTITYNPDLPASDIYLITLYS</sequence>